<dbReference type="AlphaFoldDB" id="A0A5Q0UJ25"/>
<name>A0A5Q0UJ25_9ARCH</name>
<keyword evidence="2" id="KW-1185">Reference proteome</keyword>
<evidence type="ECO:0000313" key="1">
    <source>
        <dbReference type="EMBL" id="QGA80829.1"/>
    </source>
</evidence>
<dbReference type="Proteomes" id="UP000377803">
    <property type="component" value="Chromosome"/>
</dbReference>
<organism evidence="1 2">
    <name type="scientific">Candidatus Nanohalobium constans</name>
    <dbReference type="NCBI Taxonomy" id="2565781"/>
    <lineage>
        <taxon>Archaea</taxon>
        <taxon>Candidatus Nanohalarchaeota</taxon>
        <taxon>Candidatus Nanohalobia</taxon>
        <taxon>Candidatus Nanohalobiales</taxon>
        <taxon>Candidatus Nanohalobiaceae</taxon>
        <taxon>Candidatus Nanohalobium</taxon>
    </lineage>
</organism>
<dbReference type="EMBL" id="CP040089">
    <property type="protein sequence ID" value="QGA80829.1"/>
    <property type="molecule type" value="Genomic_DNA"/>
</dbReference>
<reference evidence="2" key="1">
    <citation type="submission" date="2019-05" db="EMBL/GenBank/DDBJ databases">
        <title>Candidatus Nanohalobium constans, a novel model system to study the DPANN nano-sized archaea: genomic and physiological characterization of a nanoarchaeon co-cultured with its chitinotrophic host.</title>
        <authorList>
            <person name="La Cono V."/>
            <person name="Arcadi E."/>
            <person name="Crisafi F."/>
            <person name="Denaro R."/>
            <person name="La Spada G."/>
            <person name="Messina E."/>
            <person name="Smedile F."/>
            <person name="Toshchakov S.V."/>
            <person name="Shevchenko M.A."/>
            <person name="Golyshin P.N."/>
            <person name="Golyshina O.V."/>
            <person name="Ferrer M."/>
            <person name="Rohde M."/>
            <person name="Mushegian A."/>
            <person name="Sorokin D.Y."/>
            <person name="Giuliano L."/>
            <person name="Yakimov M.M."/>
        </authorList>
    </citation>
    <scope>NUCLEOTIDE SEQUENCE [LARGE SCALE GENOMIC DNA]</scope>
    <source>
        <strain evidence="2">LC1Nh</strain>
    </source>
</reference>
<protein>
    <submittedName>
        <fullName evidence="1">Uncharacterized protein</fullName>
    </submittedName>
</protein>
<dbReference type="RefSeq" id="WP_153550572.1">
    <property type="nucleotide sequence ID" value="NZ_CP040089.1"/>
</dbReference>
<dbReference type="KEGG" id="ncon:LC1Nh_0947"/>
<gene>
    <name evidence="1" type="ORF">LC1Nh_0947</name>
</gene>
<evidence type="ECO:0000313" key="2">
    <source>
        <dbReference type="Proteomes" id="UP000377803"/>
    </source>
</evidence>
<dbReference type="GeneID" id="42365339"/>
<proteinExistence type="predicted"/>
<accession>A0A5Q0UJ25</accession>
<sequence>MRNKGAIATLSMLILSSILSVTIAGVGIDRINTLEQTIRAETIDIPANRIQNNLIMVSSLKEGSIEMEFTSEYNITREDDKTYIAYERDKLELSKGKKTFKSRINETEKFSAETGKDDKVCIMKQKNSIPKITPGECEEWNLIQ</sequence>